<feature type="domain" description="Virulence-associated protein E-like" evidence="1">
    <location>
        <begin position="463"/>
        <end position="680"/>
    </location>
</feature>
<gene>
    <name evidence="2" type="ORF">HF854_11660</name>
</gene>
<dbReference type="SUPFAM" id="SSF52540">
    <property type="entry name" value="P-loop containing nucleoside triphosphate hydrolases"/>
    <property type="match status" value="1"/>
</dbReference>
<dbReference type="PANTHER" id="PTHR34985">
    <property type="entry name" value="SLR0554 PROTEIN"/>
    <property type="match status" value="1"/>
</dbReference>
<dbReference type="Pfam" id="PF05272">
    <property type="entry name" value="VapE-like_dom"/>
    <property type="match status" value="1"/>
</dbReference>
<sequence>MKIAIANSRTEITWQNVDWSEEKLLAKLRSPVRTPETLSAFMEMSKSQQGEIKDKGGFVGGHLRDGQRRKGGVLLRSLLSLDLDSGRPDTLARLKGLPYRCFVHTTHKHTPEKPRFRLIIPLSREISEEEYPAVARRIAADIGIELFDDSTYEANRMMFWPTVSCDGEYIFEVIEGQPLEPDAVLSRYKNWRNTEEWPVSARQDPVVLRQAAKVADPLTKDGAVGLICRAYYPIQLLLEEHLSDIYEPLKEGSRYTYTKGSTSGGLVVYEDKFVYSHHDSDPAAHQLLNAFDLWRIHAFGKLDVGTTKKGPNSPSFKAMLEHALQDERVNMQRCLEVKEKIQEAAQEYGLEVSNDEGTSWLSKLEYDLLGINILSTLNNANTILRNDPLLKNIAYDQLTQAIVLTGVVPWDRQGERLWNDADDDYLLSYLHKNYAKISKQHMLSALTTSARDKGFHPIREYLNTLPIWDGVPRVDTLFIDYFGEEDTPYAKAVARKILCAAIKRALEPGCKFDTMVVLKGPQGTGKSTLISKLGGTWYTDNLTLADTRDKTGAEKLMGIWIVEISELAGRNKAEEESIRSFITRTDDKFREAYGRRVISHPRQCVFFATTNAQNGFLRDITGNRRYWPINAPGTGHKKSWDMTDDDVRQIWAEAKHYFQAGESLCLPPNLQEEACARQRQELETDELEGVILDYLDTPIPLEWSQMDLPQRLNFLQNENSGPGIQRTGAERRTEISPIEIWCECFKKNKADYNGKTDGRRIITVLLKNHWTRGKKRRVPFYGPQNVFKRNV</sequence>
<dbReference type="Proteomes" id="UP000522333">
    <property type="component" value="Unassembled WGS sequence"/>
</dbReference>
<dbReference type="PANTHER" id="PTHR34985:SF1">
    <property type="entry name" value="SLR0554 PROTEIN"/>
    <property type="match status" value="1"/>
</dbReference>
<name>A0A848CD49_9BACT</name>
<comment type="caution">
    <text evidence="2">The sequence shown here is derived from an EMBL/GenBank/DDBJ whole genome shotgun (WGS) entry which is preliminary data.</text>
</comment>
<dbReference type="InterPro" id="IPR007936">
    <property type="entry name" value="VapE-like_dom"/>
</dbReference>
<dbReference type="EMBL" id="JABAFY010000073">
    <property type="protein sequence ID" value="NME53152.1"/>
    <property type="molecule type" value="Genomic_DNA"/>
</dbReference>
<accession>A0A848CD49</accession>
<organism evidence="2 3">
    <name type="scientific">Desulfovibrio piger</name>
    <dbReference type="NCBI Taxonomy" id="901"/>
    <lineage>
        <taxon>Bacteria</taxon>
        <taxon>Pseudomonadati</taxon>
        <taxon>Thermodesulfobacteriota</taxon>
        <taxon>Desulfovibrionia</taxon>
        <taxon>Desulfovibrionales</taxon>
        <taxon>Desulfovibrionaceae</taxon>
        <taxon>Desulfovibrio</taxon>
    </lineage>
</organism>
<protein>
    <recommendedName>
        <fullName evidence="1">Virulence-associated protein E-like domain-containing protein</fullName>
    </recommendedName>
</protein>
<evidence type="ECO:0000259" key="1">
    <source>
        <dbReference type="Pfam" id="PF05272"/>
    </source>
</evidence>
<dbReference type="RefSeq" id="WP_168936441.1">
    <property type="nucleotide sequence ID" value="NZ_JABAFY010000073.1"/>
</dbReference>
<evidence type="ECO:0000313" key="3">
    <source>
        <dbReference type="Proteomes" id="UP000522333"/>
    </source>
</evidence>
<evidence type="ECO:0000313" key="2">
    <source>
        <dbReference type="EMBL" id="NME53152.1"/>
    </source>
</evidence>
<reference evidence="2 3" key="1">
    <citation type="submission" date="2020-04" db="EMBL/GenBank/DDBJ databases">
        <authorList>
            <person name="Hitch T.C.A."/>
            <person name="Wylensek D."/>
            <person name="Clavel T."/>
        </authorList>
    </citation>
    <scope>NUCLEOTIDE SEQUENCE [LARGE SCALE GENOMIC DNA]</scope>
    <source>
        <strain evidence="2 3">PG-251-APC-1</strain>
    </source>
</reference>
<dbReference type="InterPro" id="IPR027417">
    <property type="entry name" value="P-loop_NTPase"/>
</dbReference>
<dbReference type="AlphaFoldDB" id="A0A848CD49"/>
<proteinExistence type="predicted"/>